<dbReference type="AlphaFoldDB" id="A0A084FUD1"/>
<reference evidence="2 3" key="1">
    <citation type="journal article" date="2014" name="Genome Announc.">
        <title>Draft genome sequence of the pathogenic fungus Scedosporium apiospermum.</title>
        <authorList>
            <person name="Vandeputte P."/>
            <person name="Ghamrawi S."/>
            <person name="Rechenmann M."/>
            <person name="Iltis A."/>
            <person name="Giraud S."/>
            <person name="Fleury M."/>
            <person name="Thornton C."/>
            <person name="Delhaes L."/>
            <person name="Meyer W."/>
            <person name="Papon N."/>
            <person name="Bouchara J.P."/>
        </authorList>
    </citation>
    <scope>NUCLEOTIDE SEQUENCE [LARGE SCALE GENOMIC DNA]</scope>
    <source>
        <strain evidence="2 3">IHEM 14462</strain>
    </source>
</reference>
<keyword evidence="1" id="KW-0812">Transmembrane</keyword>
<dbReference type="VEuPathDB" id="FungiDB:SAPIO_CDS10714"/>
<name>A0A084FUD1_PSEDA</name>
<accession>A0A084FUD1</accession>
<keyword evidence="3" id="KW-1185">Reference proteome</keyword>
<keyword evidence="1" id="KW-1133">Transmembrane helix</keyword>
<dbReference type="KEGG" id="sapo:SAPIO_CDS10714"/>
<dbReference type="GeneID" id="27719938"/>
<dbReference type="HOGENOM" id="CLU_1866289_0_0_1"/>
<proteinExistence type="predicted"/>
<evidence type="ECO:0000313" key="3">
    <source>
        <dbReference type="Proteomes" id="UP000028545"/>
    </source>
</evidence>
<sequence length="137" mass="15665">MEGVHAHEVDVSWMAHGPAKVLLHLNILYPLLSFQSITIVWTLASRYIRIRLLEIIINMATCNRQSGKVINLYLYQDKNYPSGVSPTPPAHRYTSSSNHDDGDINNYRGFCTAKVSQPATRVSNQQRHCSKRWRDGR</sequence>
<feature type="transmembrane region" description="Helical" evidence="1">
    <location>
        <begin position="21"/>
        <end position="44"/>
    </location>
</feature>
<evidence type="ECO:0000256" key="1">
    <source>
        <dbReference type="SAM" id="Phobius"/>
    </source>
</evidence>
<evidence type="ECO:0000313" key="2">
    <source>
        <dbReference type="EMBL" id="KEZ38693.1"/>
    </source>
</evidence>
<keyword evidence="1" id="KW-0472">Membrane</keyword>
<dbReference type="EMBL" id="JOWA01000176">
    <property type="protein sequence ID" value="KEZ38693.1"/>
    <property type="molecule type" value="Genomic_DNA"/>
</dbReference>
<organism evidence="2 3">
    <name type="scientific">Pseudallescheria apiosperma</name>
    <name type="common">Scedosporium apiospermum</name>
    <dbReference type="NCBI Taxonomy" id="563466"/>
    <lineage>
        <taxon>Eukaryota</taxon>
        <taxon>Fungi</taxon>
        <taxon>Dikarya</taxon>
        <taxon>Ascomycota</taxon>
        <taxon>Pezizomycotina</taxon>
        <taxon>Sordariomycetes</taxon>
        <taxon>Hypocreomycetidae</taxon>
        <taxon>Microascales</taxon>
        <taxon>Microascaceae</taxon>
        <taxon>Scedosporium</taxon>
    </lineage>
</organism>
<comment type="caution">
    <text evidence="2">The sequence shown here is derived from an EMBL/GenBank/DDBJ whole genome shotgun (WGS) entry which is preliminary data.</text>
</comment>
<gene>
    <name evidence="2" type="ORF">SAPIO_CDS10714</name>
</gene>
<dbReference type="Proteomes" id="UP000028545">
    <property type="component" value="Unassembled WGS sequence"/>
</dbReference>
<protein>
    <submittedName>
        <fullName evidence="2">Uncharacterized protein</fullName>
    </submittedName>
</protein>
<dbReference type="RefSeq" id="XP_016638492.1">
    <property type="nucleotide sequence ID" value="XM_016784260.1"/>
</dbReference>